<name>A0AAQ4PJ36_GASAC</name>
<reference evidence="2" key="2">
    <citation type="submission" date="2025-08" db="UniProtKB">
        <authorList>
            <consortium name="Ensembl"/>
        </authorList>
    </citation>
    <scope>IDENTIFICATION</scope>
</reference>
<dbReference type="Ensembl" id="ENSGACT00000039255.1">
    <property type="protein sequence ID" value="ENSGACP00000037948.1"/>
    <property type="gene ID" value="ENSGACG00000023497.1"/>
</dbReference>
<sequence>CYRKMADHKVSLVLLVTVTPPLAADVICSVEHCTNSTRCLLSEDQRRCKCANGYYSDLYARIKVVCGKDFIAIRAMEDYFTFHSVPLEEVINGVPYFVSKISKDKYQMCRGKALTKKNQISYSPSLQSEPQVIGNIVRNPVIKMNYTCVYPSIRTVIPLFLPFPPLHAYSELVMHLDERSTIHYSFDMFRFTAEPHDLYLSCTLNCNSMSKREAMRSDLSRMDHPDRDTNFPSGILRLKLTGEQ</sequence>
<dbReference type="AlphaFoldDB" id="A0AAQ4PJ36"/>
<evidence type="ECO:0000313" key="2">
    <source>
        <dbReference type="Ensembl" id="ENSGACP00000037948.1"/>
    </source>
</evidence>
<organism evidence="2 3">
    <name type="scientific">Gasterosteus aculeatus aculeatus</name>
    <name type="common">three-spined stickleback</name>
    <dbReference type="NCBI Taxonomy" id="481459"/>
    <lineage>
        <taxon>Eukaryota</taxon>
        <taxon>Metazoa</taxon>
        <taxon>Chordata</taxon>
        <taxon>Craniata</taxon>
        <taxon>Vertebrata</taxon>
        <taxon>Euteleostomi</taxon>
        <taxon>Actinopterygii</taxon>
        <taxon>Neopterygii</taxon>
        <taxon>Teleostei</taxon>
        <taxon>Neoteleostei</taxon>
        <taxon>Acanthomorphata</taxon>
        <taxon>Eupercaria</taxon>
        <taxon>Perciformes</taxon>
        <taxon>Cottioidei</taxon>
        <taxon>Gasterosteales</taxon>
        <taxon>Gasterosteidae</taxon>
        <taxon>Gasterosteus</taxon>
    </lineage>
</organism>
<protein>
    <submittedName>
        <fullName evidence="2">Uncharacterized protein</fullName>
    </submittedName>
</protein>
<feature type="signal peptide" evidence="1">
    <location>
        <begin position="1"/>
        <end position="23"/>
    </location>
</feature>
<keyword evidence="1" id="KW-0732">Signal</keyword>
<feature type="chain" id="PRO_5042972466" evidence="1">
    <location>
        <begin position="24"/>
        <end position="244"/>
    </location>
</feature>
<evidence type="ECO:0000313" key="3">
    <source>
        <dbReference type="Proteomes" id="UP000007635"/>
    </source>
</evidence>
<accession>A0AAQ4PJ36</accession>
<dbReference type="Proteomes" id="UP000007635">
    <property type="component" value="Chromosome Y"/>
</dbReference>
<reference evidence="2" key="3">
    <citation type="submission" date="2025-09" db="UniProtKB">
        <authorList>
            <consortium name="Ensembl"/>
        </authorList>
    </citation>
    <scope>IDENTIFICATION</scope>
</reference>
<evidence type="ECO:0000256" key="1">
    <source>
        <dbReference type="SAM" id="SignalP"/>
    </source>
</evidence>
<proteinExistence type="predicted"/>
<reference evidence="2 3" key="1">
    <citation type="journal article" date="2021" name="G3 (Bethesda)">
        <title>Improved contiguity of the threespine stickleback genome using long-read sequencing.</title>
        <authorList>
            <person name="Nath S."/>
            <person name="Shaw D.E."/>
            <person name="White M.A."/>
        </authorList>
    </citation>
    <scope>NUCLEOTIDE SEQUENCE [LARGE SCALE GENOMIC DNA]</scope>
    <source>
        <strain evidence="2 3">Lake Benthic</strain>
    </source>
</reference>
<keyword evidence="3" id="KW-1185">Reference proteome</keyword>